<keyword evidence="3" id="KW-0809">Transit peptide</keyword>
<dbReference type="Gene3D" id="3.90.380.10">
    <property type="entry name" value="Naphthalene 1,2-dioxygenase Alpha Subunit, Chain A, domain 1"/>
    <property type="match status" value="1"/>
</dbReference>
<gene>
    <name evidence="10" type="ORF">CBR_g45555</name>
</gene>
<keyword evidence="1" id="KW-0001">2Fe-2S</keyword>
<evidence type="ECO:0000256" key="4">
    <source>
        <dbReference type="ARBA" id="ARBA00023002"/>
    </source>
</evidence>
<keyword evidence="2" id="KW-0479">Metal-binding</keyword>
<comment type="caution">
    <text evidence="10">The sequence shown here is derived from an EMBL/GenBank/DDBJ whole genome shotgun (WGS) entry which is preliminary data.</text>
</comment>
<keyword evidence="4" id="KW-0560">Oxidoreductase</keyword>
<dbReference type="STRING" id="69332.A0A388LYW6"/>
<feature type="region of interest" description="Disordered" evidence="8">
    <location>
        <begin position="162"/>
        <end position="196"/>
    </location>
</feature>
<accession>A0A388LYW6</accession>
<dbReference type="SUPFAM" id="SSF55961">
    <property type="entry name" value="Bet v1-like"/>
    <property type="match status" value="1"/>
</dbReference>
<dbReference type="Proteomes" id="UP000265515">
    <property type="component" value="Unassembled WGS sequence"/>
</dbReference>
<dbReference type="GO" id="GO:0046872">
    <property type="term" value="F:metal ion binding"/>
    <property type="evidence" value="ECO:0007669"/>
    <property type="project" value="UniProtKB-KW"/>
</dbReference>
<keyword evidence="6" id="KW-0411">Iron-sulfur</keyword>
<evidence type="ECO:0000313" key="10">
    <source>
        <dbReference type="EMBL" id="GBG87496.1"/>
    </source>
</evidence>
<dbReference type="Pfam" id="PF00355">
    <property type="entry name" value="Rieske"/>
    <property type="match status" value="1"/>
</dbReference>
<dbReference type="InterPro" id="IPR036922">
    <property type="entry name" value="Rieske_2Fe-2S_sf"/>
</dbReference>
<evidence type="ECO:0000256" key="3">
    <source>
        <dbReference type="ARBA" id="ARBA00022946"/>
    </source>
</evidence>
<evidence type="ECO:0000256" key="8">
    <source>
        <dbReference type="SAM" id="MobiDB-lite"/>
    </source>
</evidence>
<dbReference type="InterPro" id="IPR050584">
    <property type="entry name" value="Cholesterol_7-desaturase"/>
</dbReference>
<dbReference type="GO" id="GO:0005737">
    <property type="term" value="C:cytoplasm"/>
    <property type="evidence" value="ECO:0007669"/>
    <property type="project" value="TreeGrafter"/>
</dbReference>
<dbReference type="InterPro" id="IPR044043">
    <property type="entry name" value="VanA_C_cat"/>
</dbReference>
<evidence type="ECO:0000313" key="11">
    <source>
        <dbReference type="Proteomes" id="UP000265515"/>
    </source>
</evidence>
<sequence length="611" mass="66945">RFSSSKSFQLAAAVLQAVIVGGVLNGLDPILLTVAALAGIAEVIVENKEVQNLIENLSTKNSRQRFSDNIELQRVLRKLENMLDKGKQDGKLDLSLLDESDQQQLRSVLFLLREDERDLAEVSPTDSVSAEESTTALRTDKSGRGMDLSSLVQQLASMAGLKSSWQNGDSTSSLRDSSSPSLSPKFTAVDTQKTREPQGRSYVMPYVVNALEGLIDLPPIQMPQLFGKTAIAGGLRAKELLRDPIAQSENDLQAFNLGVDAVTEWTNYVNAVPREKIYIPLTISNNVTLQKPFRVVVYGQPLVLFRPSPGEIAALPDACPHRGASLSMGVLVTNNHSSSRCVKCPYHGLEFSSEGKCQKPNIHLNPVKVVETNGIVWIEEQPLTVEDAMDLGEELAPFLQTAEQMVGMGVKEDALQKDDVVSFAEKQTEINVQDRFADAPFAAHFRMPGYAITQGTVEIKAPPKAVIDNTFDLHHMHYVHATTFGGGELLGTSQPNPNTILFKYGMRSSNPMRPFFGNGQVQVKMERFPPYSALITVGDAQGKVQVKTMSHVVPTSATTSTLVWQLLRNFCTPALFDPIFEIAVKRILSEDKVVLEGVNLQGIRKGMDLGS</sequence>
<evidence type="ECO:0000256" key="7">
    <source>
        <dbReference type="SAM" id="Coils"/>
    </source>
</evidence>
<feature type="non-terminal residue" evidence="10">
    <location>
        <position position="1"/>
    </location>
</feature>
<dbReference type="EMBL" id="BFEA01000617">
    <property type="protein sequence ID" value="GBG87496.1"/>
    <property type="molecule type" value="Genomic_DNA"/>
</dbReference>
<dbReference type="OrthoDB" id="426882at2759"/>
<keyword evidence="7" id="KW-0175">Coiled coil</keyword>
<dbReference type="Pfam" id="PF19112">
    <property type="entry name" value="VanA_C"/>
    <property type="match status" value="1"/>
</dbReference>
<feature type="domain" description="Rieske" evidence="9">
    <location>
        <begin position="278"/>
        <end position="378"/>
    </location>
</feature>
<feature type="compositionally biased region" description="Low complexity" evidence="8">
    <location>
        <begin position="169"/>
        <end position="184"/>
    </location>
</feature>
<protein>
    <recommendedName>
        <fullName evidence="9">Rieske domain-containing protein</fullName>
    </recommendedName>
</protein>
<dbReference type="PROSITE" id="PS51296">
    <property type="entry name" value="RIESKE"/>
    <property type="match status" value="1"/>
</dbReference>
<keyword evidence="11" id="KW-1185">Reference proteome</keyword>
<evidence type="ECO:0000256" key="5">
    <source>
        <dbReference type="ARBA" id="ARBA00023004"/>
    </source>
</evidence>
<feature type="coiled-coil region" evidence="7">
    <location>
        <begin position="40"/>
        <end position="89"/>
    </location>
</feature>
<evidence type="ECO:0000256" key="6">
    <source>
        <dbReference type="ARBA" id="ARBA00023014"/>
    </source>
</evidence>
<dbReference type="Gene3D" id="2.102.10.10">
    <property type="entry name" value="Rieske [2Fe-2S] iron-sulphur domain"/>
    <property type="match status" value="1"/>
</dbReference>
<evidence type="ECO:0000259" key="9">
    <source>
        <dbReference type="PROSITE" id="PS51296"/>
    </source>
</evidence>
<dbReference type="AlphaFoldDB" id="A0A388LYW6"/>
<feature type="compositionally biased region" description="Polar residues" evidence="8">
    <location>
        <begin position="124"/>
        <end position="137"/>
    </location>
</feature>
<dbReference type="InterPro" id="IPR017941">
    <property type="entry name" value="Rieske_2Fe-2S"/>
</dbReference>
<evidence type="ECO:0000256" key="2">
    <source>
        <dbReference type="ARBA" id="ARBA00022723"/>
    </source>
</evidence>
<dbReference type="SUPFAM" id="SSF50022">
    <property type="entry name" value="ISP domain"/>
    <property type="match status" value="1"/>
</dbReference>
<reference evidence="10 11" key="1">
    <citation type="journal article" date="2018" name="Cell">
        <title>The Chara Genome: Secondary Complexity and Implications for Plant Terrestrialization.</title>
        <authorList>
            <person name="Nishiyama T."/>
            <person name="Sakayama H."/>
            <person name="Vries J.D."/>
            <person name="Buschmann H."/>
            <person name="Saint-Marcoux D."/>
            <person name="Ullrich K.K."/>
            <person name="Haas F.B."/>
            <person name="Vanderstraeten L."/>
            <person name="Becker D."/>
            <person name="Lang D."/>
            <person name="Vosolsobe S."/>
            <person name="Rombauts S."/>
            <person name="Wilhelmsson P.K.I."/>
            <person name="Janitza P."/>
            <person name="Kern R."/>
            <person name="Heyl A."/>
            <person name="Rumpler F."/>
            <person name="Villalobos L.I.A.C."/>
            <person name="Clay J.M."/>
            <person name="Skokan R."/>
            <person name="Toyoda A."/>
            <person name="Suzuki Y."/>
            <person name="Kagoshima H."/>
            <person name="Schijlen E."/>
            <person name="Tajeshwar N."/>
            <person name="Catarino B."/>
            <person name="Hetherington A.J."/>
            <person name="Saltykova A."/>
            <person name="Bonnot C."/>
            <person name="Breuninger H."/>
            <person name="Symeonidi A."/>
            <person name="Radhakrishnan G.V."/>
            <person name="Van Nieuwerburgh F."/>
            <person name="Deforce D."/>
            <person name="Chang C."/>
            <person name="Karol K.G."/>
            <person name="Hedrich R."/>
            <person name="Ulvskov P."/>
            <person name="Glockner G."/>
            <person name="Delwiche C.F."/>
            <person name="Petrasek J."/>
            <person name="Van de Peer Y."/>
            <person name="Friml J."/>
            <person name="Beilby M."/>
            <person name="Dolan L."/>
            <person name="Kohara Y."/>
            <person name="Sugano S."/>
            <person name="Fujiyama A."/>
            <person name="Delaux P.-M."/>
            <person name="Quint M."/>
            <person name="TheiBen G."/>
            <person name="Hagemann M."/>
            <person name="Harholt J."/>
            <person name="Dunand C."/>
            <person name="Zachgo S."/>
            <person name="Langdale J."/>
            <person name="Maumus F."/>
            <person name="Straeten D.V.D."/>
            <person name="Gould S.B."/>
            <person name="Rensing S.A."/>
        </authorList>
    </citation>
    <scope>NUCLEOTIDE SEQUENCE [LARGE SCALE GENOMIC DNA]</scope>
    <source>
        <strain evidence="10 11">S276</strain>
    </source>
</reference>
<dbReference type="PANTHER" id="PTHR21266">
    <property type="entry name" value="IRON-SULFUR DOMAIN CONTAINING PROTEIN"/>
    <property type="match status" value="1"/>
</dbReference>
<dbReference type="PANTHER" id="PTHR21266:SF60">
    <property type="entry name" value="3-KETOSTEROID-9-ALPHA-MONOOXYGENASE, OXYGENASE COMPONENT"/>
    <property type="match status" value="1"/>
</dbReference>
<evidence type="ECO:0000256" key="1">
    <source>
        <dbReference type="ARBA" id="ARBA00022714"/>
    </source>
</evidence>
<keyword evidence="5" id="KW-0408">Iron</keyword>
<dbReference type="Gramene" id="GBG87496">
    <property type="protein sequence ID" value="GBG87496"/>
    <property type="gene ID" value="CBR_g45555"/>
</dbReference>
<organism evidence="10 11">
    <name type="scientific">Chara braunii</name>
    <name type="common">Braun's stonewort</name>
    <dbReference type="NCBI Taxonomy" id="69332"/>
    <lineage>
        <taxon>Eukaryota</taxon>
        <taxon>Viridiplantae</taxon>
        <taxon>Streptophyta</taxon>
        <taxon>Charophyceae</taxon>
        <taxon>Charales</taxon>
        <taxon>Characeae</taxon>
        <taxon>Chara</taxon>
    </lineage>
</organism>
<dbReference type="GO" id="GO:0051537">
    <property type="term" value="F:2 iron, 2 sulfur cluster binding"/>
    <property type="evidence" value="ECO:0007669"/>
    <property type="project" value="UniProtKB-KW"/>
</dbReference>
<name>A0A388LYW6_CHABU</name>
<proteinExistence type="predicted"/>
<feature type="region of interest" description="Disordered" evidence="8">
    <location>
        <begin position="121"/>
        <end position="143"/>
    </location>
</feature>
<dbReference type="GO" id="GO:0016491">
    <property type="term" value="F:oxidoreductase activity"/>
    <property type="evidence" value="ECO:0007669"/>
    <property type="project" value="UniProtKB-KW"/>
</dbReference>